<feature type="transmembrane region" description="Helical" evidence="1">
    <location>
        <begin position="19"/>
        <end position="38"/>
    </location>
</feature>
<dbReference type="Gene3D" id="1.20.120.1760">
    <property type="match status" value="1"/>
</dbReference>
<dbReference type="AlphaFoldDB" id="A0A6J7D451"/>
<sequence length="205" mass="22844">MQKGEFYNSWSALHGNAKIAGIVKAWLSISYVVSKAFCRLKISPNLITSLGLVFAILLYLNAELFWAPILLVLSLFSDGIDGSMAIISAKSSKWGAILDSIVDRASEIFWMLALYQIGIDLKFLLIIIVIASTQEYIRARSGGLGLSEIGIVTIAERPVRASFVFILLILALFDFEFSNLFVYLWLVFQIASFAMLIKHVRARLS</sequence>
<keyword evidence="1" id="KW-1133">Transmembrane helix</keyword>
<dbReference type="EMBL" id="CAEZXF010000037">
    <property type="protein sequence ID" value="CAB4674142.1"/>
    <property type="molecule type" value="Genomic_DNA"/>
</dbReference>
<feature type="transmembrane region" description="Helical" evidence="1">
    <location>
        <begin position="108"/>
        <end position="131"/>
    </location>
</feature>
<dbReference type="InterPro" id="IPR000462">
    <property type="entry name" value="CDP-OH_P_trans"/>
</dbReference>
<keyword evidence="1" id="KW-0812">Transmembrane</keyword>
<keyword evidence="1" id="KW-0472">Membrane</keyword>
<dbReference type="Pfam" id="PF01066">
    <property type="entry name" value="CDP-OH_P_transf"/>
    <property type="match status" value="1"/>
</dbReference>
<dbReference type="InterPro" id="IPR043130">
    <property type="entry name" value="CDP-OH_PTrfase_TM_dom"/>
</dbReference>
<dbReference type="GO" id="GO:0008654">
    <property type="term" value="P:phospholipid biosynthetic process"/>
    <property type="evidence" value="ECO:0007669"/>
    <property type="project" value="InterPro"/>
</dbReference>
<evidence type="ECO:0000256" key="1">
    <source>
        <dbReference type="SAM" id="Phobius"/>
    </source>
</evidence>
<evidence type="ECO:0000313" key="2">
    <source>
        <dbReference type="EMBL" id="CAB4674142.1"/>
    </source>
</evidence>
<dbReference type="GO" id="GO:0016780">
    <property type="term" value="F:phosphotransferase activity, for other substituted phosphate groups"/>
    <property type="evidence" value="ECO:0007669"/>
    <property type="project" value="InterPro"/>
</dbReference>
<reference evidence="3" key="1">
    <citation type="submission" date="2020-05" db="EMBL/GenBank/DDBJ databases">
        <authorList>
            <person name="Chiriac C."/>
            <person name="Salcher M."/>
            <person name="Ghai R."/>
            <person name="Kavagutti S V."/>
        </authorList>
    </citation>
    <scope>NUCLEOTIDE SEQUENCE</scope>
</reference>
<organism evidence="3">
    <name type="scientific">freshwater metagenome</name>
    <dbReference type="NCBI Taxonomy" id="449393"/>
    <lineage>
        <taxon>unclassified sequences</taxon>
        <taxon>metagenomes</taxon>
        <taxon>ecological metagenomes</taxon>
    </lineage>
</organism>
<name>A0A6J7D451_9ZZZZ</name>
<protein>
    <submittedName>
        <fullName evidence="3">Unannotated protein</fullName>
    </submittedName>
</protein>
<gene>
    <name evidence="2" type="ORF">UFOPK2355_00237</name>
    <name evidence="3" type="ORF">UFOPK3295_00578</name>
</gene>
<accession>A0A6J7D451</accession>
<proteinExistence type="predicted"/>
<dbReference type="GO" id="GO:0016020">
    <property type="term" value="C:membrane"/>
    <property type="evidence" value="ECO:0007669"/>
    <property type="project" value="InterPro"/>
</dbReference>
<dbReference type="EMBL" id="CAFBLG010000043">
    <property type="protein sequence ID" value="CAB4863865.1"/>
    <property type="molecule type" value="Genomic_DNA"/>
</dbReference>
<feature type="transmembrane region" description="Helical" evidence="1">
    <location>
        <begin position="50"/>
        <end position="76"/>
    </location>
</feature>
<evidence type="ECO:0000313" key="3">
    <source>
        <dbReference type="EMBL" id="CAB4863865.1"/>
    </source>
</evidence>
<feature type="transmembrane region" description="Helical" evidence="1">
    <location>
        <begin position="159"/>
        <end position="175"/>
    </location>
</feature>